<name>A0AA88TJ76_TACVA</name>
<feature type="signal peptide" evidence="3">
    <location>
        <begin position="1"/>
        <end position="23"/>
    </location>
</feature>
<feature type="transmembrane region" description="Helical" evidence="2">
    <location>
        <begin position="214"/>
        <end position="237"/>
    </location>
</feature>
<keyword evidence="2" id="KW-1133">Transmembrane helix</keyword>
<sequence length="271" mass="28461">MAKLLLFFTVIITFIILQGQTKSQATTESTQASSAELTSTYSSTTSPSTVSSTSALSKAHPTSSTSLATSINQTATSSQPHTASPVKITTTVQTSTGSAMKNSSETTAFGSKALVSLTTILSSTKEPRSTAASTGTVNAISHSEITTTDQTYKASAVTNISQTTDLWSKALVSLTTILSSAKEPKSTAASTGEVSANSASGNEKNDNLVMNPGLVAILCIFFIVLALVLVVAIAKIISYRRNSQFERLEDLPMSQQSKKNENAPFARYPPK</sequence>
<gene>
    <name evidence="4" type="ORF">Q7C36_000827</name>
</gene>
<accession>A0AA88TJ76</accession>
<protein>
    <submittedName>
        <fullName evidence="4">Uncharacterized protein</fullName>
    </submittedName>
</protein>
<feature type="compositionally biased region" description="Polar residues" evidence="1">
    <location>
        <begin position="187"/>
        <end position="202"/>
    </location>
</feature>
<keyword evidence="2" id="KW-0812">Transmembrane</keyword>
<feature type="chain" id="PRO_5041724665" evidence="3">
    <location>
        <begin position="24"/>
        <end position="271"/>
    </location>
</feature>
<feature type="compositionally biased region" description="Polar residues" evidence="1">
    <location>
        <begin position="60"/>
        <end position="87"/>
    </location>
</feature>
<feature type="region of interest" description="Disordered" evidence="1">
    <location>
        <begin position="185"/>
        <end position="205"/>
    </location>
</feature>
<proteinExistence type="predicted"/>
<evidence type="ECO:0000313" key="4">
    <source>
        <dbReference type="EMBL" id="KAK2868956.1"/>
    </source>
</evidence>
<dbReference type="Proteomes" id="UP001187315">
    <property type="component" value="Unassembled WGS sequence"/>
</dbReference>
<feature type="region of interest" description="Disordered" evidence="1">
    <location>
        <begin position="252"/>
        <end position="271"/>
    </location>
</feature>
<comment type="caution">
    <text evidence="4">The sequence shown here is derived from an EMBL/GenBank/DDBJ whole genome shotgun (WGS) entry which is preliminary data.</text>
</comment>
<keyword evidence="3" id="KW-0732">Signal</keyword>
<feature type="compositionally biased region" description="Low complexity" evidence="1">
    <location>
        <begin position="34"/>
        <end position="57"/>
    </location>
</feature>
<evidence type="ECO:0000256" key="1">
    <source>
        <dbReference type="SAM" id="MobiDB-lite"/>
    </source>
</evidence>
<dbReference type="EMBL" id="JAVHJS010000001">
    <property type="protein sequence ID" value="KAK2868956.1"/>
    <property type="molecule type" value="Genomic_DNA"/>
</dbReference>
<evidence type="ECO:0000256" key="2">
    <source>
        <dbReference type="SAM" id="Phobius"/>
    </source>
</evidence>
<keyword evidence="2" id="KW-0472">Membrane</keyword>
<dbReference type="AlphaFoldDB" id="A0AA88TJ76"/>
<organism evidence="4 5">
    <name type="scientific">Tachysurus vachellii</name>
    <name type="common">Darkbarbel catfish</name>
    <name type="synonym">Pelteobagrus vachellii</name>
    <dbReference type="NCBI Taxonomy" id="175792"/>
    <lineage>
        <taxon>Eukaryota</taxon>
        <taxon>Metazoa</taxon>
        <taxon>Chordata</taxon>
        <taxon>Craniata</taxon>
        <taxon>Vertebrata</taxon>
        <taxon>Euteleostomi</taxon>
        <taxon>Actinopterygii</taxon>
        <taxon>Neopterygii</taxon>
        <taxon>Teleostei</taxon>
        <taxon>Ostariophysi</taxon>
        <taxon>Siluriformes</taxon>
        <taxon>Bagridae</taxon>
        <taxon>Tachysurus</taxon>
    </lineage>
</organism>
<evidence type="ECO:0000256" key="3">
    <source>
        <dbReference type="SAM" id="SignalP"/>
    </source>
</evidence>
<evidence type="ECO:0000313" key="5">
    <source>
        <dbReference type="Proteomes" id="UP001187315"/>
    </source>
</evidence>
<keyword evidence="5" id="KW-1185">Reference proteome</keyword>
<feature type="region of interest" description="Disordered" evidence="1">
    <location>
        <begin position="34"/>
        <end position="87"/>
    </location>
</feature>
<reference evidence="4" key="1">
    <citation type="submission" date="2023-08" db="EMBL/GenBank/DDBJ databases">
        <title>Pelteobagrus vachellii genome.</title>
        <authorList>
            <person name="Liu H."/>
        </authorList>
    </citation>
    <scope>NUCLEOTIDE SEQUENCE</scope>
    <source>
        <strain evidence="4">PRFRI_2022a</strain>
        <tissue evidence="4">Muscle</tissue>
    </source>
</reference>